<organism evidence="7 9">
    <name type="scientific">Salvia divinorum</name>
    <name type="common">Maria pastora</name>
    <name type="synonym">Diviner's sage</name>
    <dbReference type="NCBI Taxonomy" id="28513"/>
    <lineage>
        <taxon>Eukaryota</taxon>
        <taxon>Viridiplantae</taxon>
        <taxon>Streptophyta</taxon>
        <taxon>Embryophyta</taxon>
        <taxon>Tracheophyta</taxon>
        <taxon>Spermatophyta</taxon>
        <taxon>Magnoliopsida</taxon>
        <taxon>eudicotyledons</taxon>
        <taxon>Gunneridae</taxon>
        <taxon>Pentapetalae</taxon>
        <taxon>asterids</taxon>
        <taxon>lamiids</taxon>
        <taxon>Lamiales</taxon>
        <taxon>Lamiaceae</taxon>
        <taxon>Nepetoideae</taxon>
        <taxon>Mentheae</taxon>
        <taxon>Salviinae</taxon>
        <taxon>Salvia</taxon>
        <taxon>Salvia subgen. Calosphace</taxon>
    </lineage>
</organism>
<gene>
    <name evidence="7" type="ORF">AAHA92_21423</name>
    <name evidence="8" type="ORF">AAHA92_21424</name>
</gene>
<dbReference type="Proteomes" id="UP001567538">
    <property type="component" value="Unassembled WGS sequence"/>
</dbReference>
<evidence type="ECO:0000256" key="4">
    <source>
        <dbReference type="ARBA" id="ARBA00023163"/>
    </source>
</evidence>
<feature type="region of interest" description="Disordered" evidence="6">
    <location>
        <begin position="46"/>
        <end position="74"/>
    </location>
</feature>
<reference evidence="7 9" key="1">
    <citation type="submission" date="2024-06" db="EMBL/GenBank/DDBJ databases">
        <title>A chromosome level genome sequence of Diviner's sage (Salvia divinorum).</title>
        <authorList>
            <person name="Ford S.A."/>
            <person name="Ro D.-K."/>
            <person name="Ness R.W."/>
            <person name="Phillips M.A."/>
        </authorList>
    </citation>
    <scope>NUCLEOTIDE SEQUENCE [LARGE SCALE GENOMIC DNA]</scope>
    <source>
        <strain evidence="7">SAF-2024a</strain>
        <tissue evidence="7">Leaf</tissue>
    </source>
</reference>
<sequence length="217" mass="25183">MENKKEWFCGGSPVYFDPLTPPDTTLRLILRGTVINATPLRWAFPANIKPRKQKRQDEAHQRSTRRRRIINQEDDERELVPTHGLLLAIESRGGSRQPPVFLFKKKLEKSDIGTHHNRLMVTMREKVMEFLTKEEAAAVEDGGLGIVGVDDIGNVYHELMLKKWASLDMMVVNSRDWNKLVSNNKPIKGDVLEVWGYRENHKPCFAFYFRVRLELTL</sequence>
<dbReference type="GO" id="GO:0003677">
    <property type="term" value="F:DNA binding"/>
    <property type="evidence" value="ECO:0007669"/>
    <property type="project" value="UniProtKB-KW"/>
</dbReference>
<dbReference type="EMBL" id="JBEAFC010000008">
    <property type="protein sequence ID" value="KAL1544595.1"/>
    <property type="molecule type" value="Genomic_DNA"/>
</dbReference>
<dbReference type="Pfam" id="PF03754">
    <property type="entry name" value="At2g31720-like"/>
    <property type="match status" value="1"/>
</dbReference>
<comment type="caution">
    <text evidence="7">The sequence shown here is derived from an EMBL/GenBank/DDBJ whole genome shotgun (WGS) entry which is preliminary data.</text>
</comment>
<proteinExistence type="predicted"/>
<evidence type="ECO:0000256" key="5">
    <source>
        <dbReference type="ARBA" id="ARBA00023242"/>
    </source>
</evidence>
<keyword evidence="3" id="KW-0238">DNA-binding</keyword>
<keyword evidence="2" id="KW-0805">Transcription regulation</keyword>
<dbReference type="EMBL" id="JBEAFC010000008">
    <property type="protein sequence ID" value="KAL1544596.1"/>
    <property type="molecule type" value="Genomic_DNA"/>
</dbReference>
<comment type="subcellular location">
    <subcellularLocation>
        <location evidence="1">Nucleus</location>
    </subcellularLocation>
</comment>
<dbReference type="SUPFAM" id="SSF101936">
    <property type="entry name" value="DNA-binding pseudobarrel domain"/>
    <property type="match status" value="1"/>
</dbReference>
<evidence type="ECO:0000256" key="2">
    <source>
        <dbReference type="ARBA" id="ARBA00023015"/>
    </source>
</evidence>
<keyword evidence="4" id="KW-0804">Transcription</keyword>
<dbReference type="Gene3D" id="2.40.330.10">
    <property type="entry name" value="DNA-binding pseudobarrel domain"/>
    <property type="match status" value="1"/>
</dbReference>
<dbReference type="InterPro" id="IPR005508">
    <property type="entry name" value="At2g31720-like"/>
</dbReference>
<evidence type="ECO:0000313" key="9">
    <source>
        <dbReference type="Proteomes" id="UP001567538"/>
    </source>
</evidence>
<evidence type="ECO:0000313" key="8">
    <source>
        <dbReference type="EMBL" id="KAL1544596.1"/>
    </source>
</evidence>
<evidence type="ECO:0000313" key="7">
    <source>
        <dbReference type="EMBL" id="KAL1544595.1"/>
    </source>
</evidence>
<dbReference type="PANTHER" id="PTHR31541">
    <property type="entry name" value="B3 DOMAIN PLANT PROTEIN-RELATED"/>
    <property type="match status" value="1"/>
</dbReference>
<dbReference type="PANTHER" id="PTHR31541:SF25">
    <property type="entry name" value="GAMMA-GLIADIN B"/>
    <property type="match status" value="1"/>
</dbReference>
<keyword evidence="5" id="KW-0539">Nucleus</keyword>
<name>A0ABD1GLM0_SALDI</name>
<evidence type="ECO:0000256" key="1">
    <source>
        <dbReference type="ARBA" id="ARBA00004123"/>
    </source>
</evidence>
<dbReference type="GO" id="GO:0005634">
    <property type="term" value="C:nucleus"/>
    <property type="evidence" value="ECO:0007669"/>
    <property type="project" value="UniProtKB-SubCell"/>
</dbReference>
<dbReference type="InterPro" id="IPR015300">
    <property type="entry name" value="DNA-bd_pseudobarrel_sf"/>
</dbReference>
<evidence type="ECO:0000256" key="3">
    <source>
        <dbReference type="ARBA" id="ARBA00023125"/>
    </source>
</evidence>
<keyword evidence="9" id="KW-1185">Reference proteome</keyword>
<dbReference type="AlphaFoldDB" id="A0ABD1GLM0"/>
<evidence type="ECO:0000256" key="6">
    <source>
        <dbReference type="SAM" id="MobiDB-lite"/>
    </source>
</evidence>
<protein>
    <submittedName>
        <fullName evidence="7">B3 domain-containing protein-like protein</fullName>
    </submittedName>
</protein>
<accession>A0ABD1GLM0</accession>